<keyword evidence="1" id="KW-1133">Transmembrane helix</keyword>
<name>A0ABP1GEA8_9EUKA</name>
<organism evidence="2 3">
    <name type="scientific">Hexamita inflata</name>
    <dbReference type="NCBI Taxonomy" id="28002"/>
    <lineage>
        <taxon>Eukaryota</taxon>
        <taxon>Metamonada</taxon>
        <taxon>Diplomonadida</taxon>
        <taxon>Hexamitidae</taxon>
        <taxon>Hexamitinae</taxon>
        <taxon>Hexamita</taxon>
    </lineage>
</organism>
<keyword evidence="1" id="KW-0472">Membrane</keyword>
<reference evidence="2 3" key="1">
    <citation type="submission" date="2024-07" db="EMBL/GenBank/DDBJ databases">
        <authorList>
            <person name="Akdeniz Z."/>
        </authorList>
    </citation>
    <scope>NUCLEOTIDE SEQUENCE [LARGE SCALE GENOMIC DNA]</scope>
</reference>
<keyword evidence="1" id="KW-0812">Transmembrane</keyword>
<evidence type="ECO:0000256" key="1">
    <source>
        <dbReference type="SAM" id="Phobius"/>
    </source>
</evidence>
<protein>
    <submittedName>
        <fullName evidence="2">Hypothetical_protein</fullName>
    </submittedName>
</protein>
<evidence type="ECO:0000313" key="3">
    <source>
        <dbReference type="Proteomes" id="UP001642409"/>
    </source>
</evidence>
<proteinExistence type="predicted"/>
<evidence type="ECO:0000313" key="2">
    <source>
        <dbReference type="EMBL" id="CAL5970471.1"/>
    </source>
</evidence>
<gene>
    <name evidence="2" type="ORF">HINF_LOCUS411</name>
</gene>
<dbReference type="EMBL" id="CAXDID020000001">
    <property type="protein sequence ID" value="CAL5970471.1"/>
    <property type="molecule type" value="Genomic_DNA"/>
</dbReference>
<keyword evidence="3" id="KW-1185">Reference proteome</keyword>
<dbReference type="Proteomes" id="UP001642409">
    <property type="component" value="Unassembled WGS sequence"/>
</dbReference>
<accession>A0ABP1GEA8</accession>
<sequence>MNTTSPLLLVYLQFQVWDFLQVDVRQLNFAFQFRIRFWNCWCVVYIYIIFNRILQLSEILSMHRCVNESERLRLKEYAEIRSLQNTEIQVLIPQVVQVNQQLNDSQNGQQTVAHNQYNVVKQDVQPVM</sequence>
<feature type="transmembrane region" description="Helical" evidence="1">
    <location>
        <begin position="35"/>
        <end position="54"/>
    </location>
</feature>
<comment type="caution">
    <text evidence="2">The sequence shown here is derived from an EMBL/GenBank/DDBJ whole genome shotgun (WGS) entry which is preliminary data.</text>
</comment>